<reference evidence="6 7" key="1">
    <citation type="submission" date="2024-05" db="EMBL/GenBank/DDBJ databases">
        <title>A draft genome resource for the thread blight pathogen Marasmius tenuissimus strain MS-2.</title>
        <authorList>
            <person name="Yulfo-Soto G.E."/>
            <person name="Baruah I.K."/>
            <person name="Amoako-Attah I."/>
            <person name="Bukari Y."/>
            <person name="Meinhardt L.W."/>
            <person name="Bailey B.A."/>
            <person name="Cohen S.P."/>
        </authorList>
    </citation>
    <scope>NUCLEOTIDE SEQUENCE [LARGE SCALE GENOMIC DNA]</scope>
    <source>
        <strain evidence="6 7">MS-2</strain>
    </source>
</reference>
<keyword evidence="3" id="KW-0175">Coiled coil</keyword>
<dbReference type="SMART" id="SM00906">
    <property type="entry name" value="Fungal_trans"/>
    <property type="match status" value="1"/>
</dbReference>
<feature type="compositionally biased region" description="Low complexity" evidence="4">
    <location>
        <begin position="629"/>
        <end position="644"/>
    </location>
</feature>
<dbReference type="InterPro" id="IPR050613">
    <property type="entry name" value="Sec_Metabolite_Reg"/>
</dbReference>
<dbReference type="InterPro" id="IPR007219">
    <property type="entry name" value="XnlR_reg_dom"/>
</dbReference>
<feature type="compositionally biased region" description="Polar residues" evidence="4">
    <location>
        <begin position="859"/>
        <end position="871"/>
    </location>
</feature>
<evidence type="ECO:0000256" key="1">
    <source>
        <dbReference type="ARBA" id="ARBA00004123"/>
    </source>
</evidence>
<evidence type="ECO:0000256" key="2">
    <source>
        <dbReference type="ARBA" id="ARBA00023242"/>
    </source>
</evidence>
<dbReference type="PANTHER" id="PTHR31001">
    <property type="entry name" value="UNCHARACTERIZED TRANSCRIPTIONAL REGULATORY PROTEIN"/>
    <property type="match status" value="1"/>
</dbReference>
<feature type="region of interest" description="Disordered" evidence="4">
    <location>
        <begin position="1021"/>
        <end position="1058"/>
    </location>
</feature>
<feature type="domain" description="Xylanolytic transcriptional activator regulatory" evidence="5">
    <location>
        <begin position="309"/>
        <end position="381"/>
    </location>
</feature>
<dbReference type="CDD" id="cd12148">
    <property type="entry name" value="fungal_TF_MHR"/>
    <property type="match status" value="1"/>
</dbReference>
<evidence type="ECO:0000313" key="7">
    <source>
        <dbReference type="Proteomes" id="UP001437256"/>
    </source>
</evidence>
<feature type="region of interest" description="Disordered" evidence="4">
    <location>
        <begin position="859"/>
        <end position="878"/>
    </location>
</feature>
<organism evidence="6 7">
    <name type="scientific">Marasmius tenuissimus</name>
    <dbReference type="NCBI Taxonomy" id="585030"/>
    <lineage>
        <taxon>Eukaryota</taxon>
        <taxon>Fungi</taxon>
        <taxon>Dikarya</taxon>
        <taxon>Basidiomycota</taxon>
        <taxon>Agaricomycotina</taxon>
        <taxon>Agaricomycetes</taxon>
        <taxon>Agaricomycetidae</taxon>
        <taxon>Agaricales</taxon>
        <taxon>Marasmiineae</taxon>
        <taxon>Marasmiaceae</taxon>
        <taxon>Marasmius</taxon>
    </lineage>
</organism>
<dbReference type="Pfam" id="PF20411">
    <property type="entry name" value="DUF6697"/>
    <property type="match status" value="1"/>
</dbReference>
<proteinExistence type="predicted"/>
<evidence type="ECO:0000256" key="4">
    <source>
        <dbReference type="SAM" id="MobiDB-lite"/>
    </source>
</evidence>
<protein>
    <recommendedName>
        <fullName evidence="5">Xylanolytic transcriptional activator regulatory domain-containing protein</fullName>
    </recommendedName>
</protein>
<name>A0ABR3A549_9AGAR</name>
<evidence type="ECO:0000256" key="3">
    <source>
        <dbReference type="SAM" id="Coils"/>
    </source>
</evidence>
<feature type="coiled-coil region" evidence="3">
    <location>
        <begin position="29"/>
        <end position="56"/>
    </location>
</feature>
<feature type="compositionally biased region" description="Polar residues" evidence="4">
    <location>
        <begin position="552"/>
        <end position="561"/>
    </location>
</feature>
<evidence type="ECO:0000259" key="5">
    <source>
        <dbReference type="SMART" id="SM00906"/>
    </source>
</evidence>
<feature type="region of interest" description="Disordered" evidence="4">
    <location>
        <begin position="552"/>
        <end position="580"/>
    </location>
</feature>
<keyword evidence="7" id="KW-1185">Reference proteome</keyword>
<dbReference type="InterPro" id="IPR046520">
    <property type="entry name" value="DUF6697"/>
</dbReference>
<comment type="subcellular location">
    <subcellularLocation>
        <location evidence="1">Nucleus</location>
    </subcellularLocation>
</comment>
<feature type="region of interest" description="Disordered" evidence="4">
    <location>
        <begin position="602"/>
        <end position="655"/>
    </location>
</feature>
<comment type="caution">
    <text evidence="6">The sequence shown here is derived from an EMBL/GenBank/DDBJ whole genome shotgun (WGS) entry which is preliminary data.</text>
</comment>
<dbReference type="Proteomes" id="UP001437256">
    <property type="component" value="Unassembled WGS sequence"/>
</dbReference>
<accession>A0ABR3A549</accession>
<dbReference type="EMBL" id="JBBXMP010000015">
    <property type="protein sequence ID" value="KAL0069011.1"/>
    <property type="molecule type" value="Genomic_DNA"/>
</dbReference>
<keyword evidence="2" id="KW-0539">Nucleus</keyword>
<sequence>MGLTVHFYSLQAQGTLTNVPGKRLIGSDVTKLHRKIEEMGQRIRQLEDALAIIQASVSPSEQHPLLRDEYLEIKFPLEASEDNKADQASELSDEVGTLTLDEDGHIRYLGRSGGTESLLDTLSDWTDVQDSAEPEPGNPSVPREILQLSNSFPFIGGSWDVQGSLVSITGYLPNKSSAISLCETYFTRGLWSSNIVLREELIEDILTPVYAYIESNPFQKDLPQVEGAKVLPISAHRLAILFFVLAIGSLVDLSLPPGSVQAEGFFELGKACLALNSVFVMPDLGTLQALVLAHLYYHHGSPRYSPEAAWSIVGLMCKTGSYGLHSESTKWKLDAKTLNRRRTIFWEIFTIDTMSSLALGRPPSFNVSFVNCPFPEEQVDCPETDRVKSIRWGWRLAKEVVTEVARSTLTPNIPDYDVILDLDKKLRGDEFSPNSAVDTPYLHTRGRLFSAAILLQLHRAFFVKVILDFSNDPLSSPYALSFLAAYRAASTIIQVDVDTFSRDPVWASRCWGMFGALLSAGVITGSIAIHCPTSSMAHQAFDDLRPPIPSSRDCTTKLSEYSTRRKDRSKHIRKASETSDSRVTLHDDLEMFAGYTKVRMNKGGAGTPTDPSHVLSASASPQPAMIGDKGSVGSGSSPVTTSSKPSHEVSATDGGSSFASPAFATILRYTPVLGYDYQQPYQSVSHNHPPDAGIGHEWAAPPGTAPVPAPADVLTAGDSGMDLQWLTFIQNEGILNIDTHITSLSQLRVFYTLESMPVPKLEEYFHDFLIPRLQSEDPPEPYVSAADLKRAAVLNTTRQPRQMDALKQSPTKSPVGRVDGNFLSEVPQTSLVHDLGNYLLDEDGIPDLYDQRARRQWFASTDHQSDSGATSDSDEEEIQMLEWSEEKEEAIFTKLTANINPKCEPKYKKYYKREDLPLQSIDRYTSGIPTFFVDADEDLDLNFTTTRKFMSQWFGGAEQGVSPPMLEEKWKRMCKEGFREGRLKFLNLDYNPFVPQMPGRPGIFFQNGFAEELKWDEEEAEAEEKKGKQGLNTRIYHLHHPPPLDHLHHPPLLTPHEV</sequence>
<gene>
    <name evidence="6" type="ORF">AAF712_004004</name>
</gene>
<evidence type="ECO:0000313" key="6">
    <source>
        <dbReference type="EMBL" id="KAL0069011.1"/>
    </source>
</evidence>
<dbReference type="PANTHER" id="PTHR31001:SF56">
    <property type="entry name" value="ZN(2)-C6 FUNGAL-TYPE DOMAIN-CONTAINING PROTEIN"/>
    <property type="match status" value="1"/>
</dbReference>
<dbReference type="Pfam" id="PF04082">
    <property type="entry name" value="Fungal_trans"/>
    <property type="match status" value="1"/>
</dbReference>